<evidence type="ECO:0000313" key="6">
    <source>
        <dbReference type="EnsemblProtists" id="PYU1_T002126"/>
    </source>
</evidence>
<organism evidence="6 7">
    <name type="scientific">Globisporangium ultimum (strain ATCC 200006 / CBS 805.95 / DAOM BR144)</name>
    <name type="common">Pythium ultimum</name>
    <dbReference type="NCBI Taxonomy" id="431595"/>
    <lineage>
        <taxon>Eukaryota</taxon>
        <taxon>Sar</taxon>
        <taxon>Stramenopiles</taxon>
        <taxon>Oomycota</taxon>
        <taxon>Peronosporomycetes</taxon>
        <taxon>Pythiales</taxon>
        <taxon>Pythiaceae</taxon>
        <taxon>Globisporangium</taxon>
    </lineage>
</organism>
<feature type="domain" description="CRC" evidence="5">
    <location>
        <begin position="19"/>
        <end position="142"/>
    </location>
</feature>
<keyword evidence="3" id="KW-0539">Nucleus</keyword>
<reference evidence="7" key="1">
    <citation type="journal article" date="2010" name="Genome Biol.">
        <title>Genome sequence of the necrotrophic plant pathogen Pythium ultimum reveals original pathogenicity mechanisms and effector repertoire.</title>
        <authorList>
            <person name="Levesque C.A."/>
            <person name="Brouwer H."/>
            <person name="Cano L."/>
            <person name="Hamilton J.P."/>
            <person name="Holt C."/>
            <person name="Huitema E."/>
            <person name="Raffaele S."/>
            <person name="Robideau G.P."/>
            <person name="Thines M."/>
            <person name="Win J."/>
            <person name="Zerillo M.M."/>
            <person name="Beakes G.W."/>
            <person name="Boore J.L."/>
            <person name="Busam D."/>
            <person name="Dumas B."/>
            <person name="Ferriera S."/>
            <person name="Fuerstenberg S.I."/>
            <person name="Gachon C.M."/>
            <person name="Gaulin E."/>
            <person name="Govers F."/>
            <person name="Grenville-Briggs L."/>
            <person name="Horner N."/>
            <person name="Hostetler J."/>
            <person name="Jiang R.H."/>
            <person name="Johnson J."/>
            <person name="Krajaejun T."/>
            <person name="Lin H."/>
            <person name="Meijer H.J."/>
            <person name="Moore B."/>
            <person name="Morris P."/>
            <person name="Phuntmart V."/>
            <person name="Puiu D."/>
            <person name="Shetty J."/>
            <person name="Stajich J.E."/>
            <person name="Tripathy S."/>
            <person name="Wawra S."/>
            <person name="van West P."/>
            <person name="Whitty B.R."/>
            <person name="Coutinho P.M."/>
            <person name="Henrissat B."/>
            <person name="Martin F."/>
            <person name="Thomas P.D."/>
            <person name="Tyler B.M."/>
            <person name="De Vries R.P."/>
            <person name="Kamoun S."/>
            <person name="Yandell M."/>
            <person name="Tisserat N."/>
            <person name="Buell C.R."/>
        </authorList>
    </citation>
    <scope>NUCLEOTIDE SEQUENCE</scope>
    <source>
        <strain evidence="7">DAOM:BR144</strain>
    </source>
</reference>
<dbReference type="EnsemblProtists" id="PYU1_T002126">
    <property type="protein sequence ID" value="PYU1_T002126"/>
    <property type="gene ID" value="PYU1_G002124"/>
</dbReference>
<dbReference type="PANTHER" id="PTHR12446:SF34">
    <property type="entry name" value="PROTEIN LIN-54 HOMOLOG"/>
    <property type="match status" value="1"/>
</dbReference>
<dbReference type="EMBL" id="GL376634">
    <property type="status" value="NOT_ANNOTATED_CDS"/>
    <property type="molecule type" value="Genomic_DNA"/>
</dbReference>
<dbReference type="GO" id="GO:0006355">
    <property type="term" value="P:regulation of DNA-templated transcription"/>
    <property type="evidence" value="ECO:0007669"/>
    <property type="project" value="TreeGrafter"/>
</dbReference>
<reference evidence="6" key="3">
    <citation type="submission" date="2015-02" db="UniProtKB">
        <authorList>
            <consortium name="EnsemblProtists"/>
        </authorList>
    </citation>
    <scope>IDENTIFICATION</scope>
    <source>
        <strain evidence="6">DAOM BR144</strain>
    </source>
</reference>
<evidence type="ECO:0000256" key="1">
    <source>
        <dbReference type="ARBA" id="ARBA00004123"/>
    </source>
</evidence>
<name>K3WAY5_GLOUD</name>
<sequence>MFVSEPLWKLHCRLSQHGKTKGCSCKKSNCLKLYCECLAAQRVCDSRCNCEGCKNKPVRTTITLPASPKTRDHQHERDRAITAILERNPLAFQPKVANGTSQHLRGCNCRKSGCMKNYCECHQAGVPCTSRCACHQCRNTEMFASAKKMLVFMAPDDSMDSKNGSEEITQRATKRAYRKPPLDAAGPPPRVAYPPSRSQQSSSALELLSRSAPPASLPYSLAIGSLQVHIPAKRLQADLPYYTAGRPAEPITTTFPKRKYSKVSNSRTSFLDRIEAAAATTTESPLPPIEATLEAEFSSVNDAEPPLSKLHGGRFGDRYYKS</sequence>
<dbReference type="InParanoid" id="K3WAY5"/>
<dbReference type="InterPro" id="IPR033467">
    <property type="entry name" value="Tesmin/TSO1-like_CXC"/>
</dbReference>
<dbReference type="Pfam" id="PF03638">
    <property type="entry name" value="TCR"/>
    <property type="match status" value="2"/>
</dbReference>
<evidence type="ECO:0000256" key="4">
    <source>
        <dbReference type="SAM" id="MobiDB-lite"/>
    </source>
</evidence>
<dbReference type="HOGENOM" id="CLU_864607_0_0_1"/>
<keyword evidence="7" id="KW-1185">Reference proteome</keyword>
<dbReference type="SMART" id="SM01114">
    <property type="entry name" value="CXC"/>
    <property type="match status" value="2"/>
</dbReference>
<evidence type="ECO:0000313" key="7">
    <source>
        <dbReference type="Proteomes" id="UP000019132"/>
    </source>
</evidence>
<evidence type="ECO:0000259" key="5">
    <source>
        <dbReference type="PROSITE" id="PS51634"/>
    </source>
</evidence>
<reference evidence="7" key="2">
    <citation type="submission" date="2010-04" db="EMBL/GenBank/DDBJ databases">
        <authorList>
            <person name="Buell R."/>
            <person name="Hamilton J."/>
            <person name="Hostetler J."/>
        </authorList>
    </citation>
    <scope>NUCLEOTIDE SEQUENCE [LARGE SCALE GENOMIC DNA]</scope>
    <source>
        <strain evidence="7">DAOM:BR144</strain>
    </source>
</reference>
<dbReference type="InterPro" id="IPR028307">
    <property type="entry name" value="Lin-54_fam"/>
</dbReference>
<evidence type="ECO:0000256" key="3">
    <source>
        <dbReference type="ARBA" id="ARBA00023242"/>
    </source>
</evidence>
<dbReference type="PANTHER" id="PTHR12446">
    <property type="entry name" value="TESMIN/TSO1-RELATED"/>
    <property type="match status" value="1"/>
</dbReference>
<dbReference type="GO" id="GO:0005634">
    <property type="term" value="C:nucleus"/>
    <property type="evidence" value="ECO:0007669"/>
    <property type="project" value="UniProtKB-SubCell"/>
</dbReference>
<feature type="region of interest" description="Disordered" evidence="4">
    <location>
        <begin position="157"/>
        <end position="209"/>
    </location>
</feature>
<proteinExistence type="inferred from homology"/>
<protein>
    <recommendedName>
        <fullName evidence="5">CRC domain-containing protein</fullName>
    </recommendedName>
</protein>
<dbReference type="VEuPathDB" id="FungiDB:PYU1_G002124"/>
<dbReference type="Proteomes" id="UP000019132">
    <property type="component" value="Unassembled WGS sequence"/>
</dbReference>
<evidence type="ECO:0000256" key="2">
    <source>
        <dbReference type="ARBA" id="ARBA00007267"/>
    </source>
</evidence>
<dbReference type="AlphaFoldDB" id="K3WAY5"/>
<dbReference type="PROSITE" id="PS51634">
    <property type="entry name" value="CRC"/>
    <property type="match status" value="1"/>
</dbReference>
<dbReference type="InterPro" id="IPR005172">
    <property type="entry name" value="CRC"/>
</dbReference>
<feature type="compositionally biased region" description="Low complexity" evidence="4">
    <location>
        <begin position="193"/>
        <end position="209"/>
    </location>
</feature>
<dbReference type="STRING" id="431595.K3WAY5"/>
<comment type="similarity">
    <text evidence="2">Belongs to the lin-54 family.</text>
</comment>
<feature type="region of interest" description="Disordered" evidence="4">
    <location>
        <begin position="302"/>
        <end position="322"/>
    </location>
</feature>
<comment type="subcellular location">
    <subcellularLocation>
        <location evidence="1">Nucleus</location>
    </subcellularLocation>
</comment>
<feature type="compositionally biased region" description="Basic and acidic residues" evidence="4">
    <location>
        <begin position="159"/>
        <end position="169"/>
    </location>
</feature>
<dbReference type="eggNOG" id="KOG1171">
    <property type="taxonomic scope" value="Eukaryota"/>
</dbReference>
<accession>K3WAY5</accession>